<proteinExistence type="predicted"/>
<organism evidence="1 2">
    <name type="scientific">Agreia bicolorata</name>
    <dbReference type="NCBI Taxonomy" id="110935"/>
    <lineage>
        <taxon>Bacteria</taxon>
        <taxon>Bacillati</taxon>
        <taxon>Actinomycetota</taxon>
        <taxon>Actinomycetes</taxon>
        <taxon>Micrococcales</taxon>
        <taxon>Microbacteriaceae</taxon>
        <taxon>Agreia</taxon>
    </lineage>
</organism>
<gene>
    <name evidence="1" type="ORF">SAMN06295879_3572</name>
</gene>
<dbReference type="Pfam" id="PF13289">
    <property type="entry name" value="SIR2_2"/>
    <property type="match status" value="1"/>
</dbReference>
<dbReference type="Gene3D" id="3.40.50.1220">
    <property type="entry name" value="TPP-binding domain"/>
    <property type="match status" value="1"/>
</dbReference>
<dbReference type="AlphaFoldDB" id="A0A1T4YM16"/>
<dbReference type="Proteomes" id="UP000189735">
    <property type="component" value="Unassembled WGS sequence"/>
</dbReference>
<evidence type="ECO:0000313" key="2">
    <source>
        <dbReference type="Proteomes" id="UP000189735"/>
    </source>
</evidence>
<dbReference type="InterPro" id="IPR029035">
    <property type="entry name" value="DHS-like_NAD/FAD-binding_dom"/>
</dbReference>
<reference evidence="2" key="1">
    <citation type="submission" date="2017-02" db="EMBL/GenBank/DDBJ databases">
        <authorList>
            <person name="Varghese N."/>
            <person name="Submissions S."/>
        </authorList>
    </citation>
    <scope>NUCLEOTIDE SEQUENCE [LARGE SCALE GENOMIC DNA]</scope>
    <source>
        <strain evidence="2">VKM Ac-2052</strain>
    </source>
</reference>
<dbReference type="EMBL" id="FUYG01000013">
    <property type="protein sequence ID" value="SKB02733.1"/>
    <property type="molecule type" value="Genomic_DNA"/>
</dbReference>
<protein>
    <submittedName>
        <fullName evidence="1">SIR2-like domain-containing protein</fullName>
    </submittedName>
</protein>
<sequence length="664" mass="72417">MVTSVIDDDALLPLAFSLYSSPGAYGLLLGAGVSAPSGIPTAWGVIENLTSRVAQLVGESPEDSVTWYESKYKQPAQYETLLERLAPTPLERQRLLRSYFEPSDDDRDNGRKSPTPAHKAIARLVRAGTIRIIVTLNFDRLMEQAVQAEGIEPTVVASPADAAGLGPLHMLDCCIVHLHGDYLSPSSMLNTLDELKAYPPEMTDLLQRILGDYGLIVAGWSSVYDPALRDAIARHYPSRLSLAWVDLSEPKAEATQLATLKRGSFLHSSADQAFGELADAVEALAMRETRHPLALSVAVETAKRELAGGKVAIGLHDRLGQEMTRLHNLDDFHLPNHRSAEEHGGYPGMFARVREASRVPAGLVATLAYWGTDVTDRWWLDDVGRLAITARGSGSTNLLELRHVAGSVLFLAAGVAAVASRRYGLLKQLFALQRPNPYKSRDETVLNVFRSVDAHPVEGAEDLYHFVTPILQESLGIGTDALDDAWQTFEVIRNAFLIETDSRFNEQRDAYLGESERYGDAIVSFGMSVSDGDEPSSATQARAEARLAMDRTVGQIANLYSGGHPHVLVSDLHGEVGFRSPIAERLAADLEAQGKAHELVRGGFVENPFSFALALQAASVALGRTGNDLTWKRPSHHSGVIPSEIWLDTALTPEEIELSQRDAR</sequence>
<name>A0A1T4YM16_9MICO</name>
<dbReference type="SUPFAM" id="SSF52467">
    <property type="entry name" value="DHS-like NAD/FAD-binding domain"/>
    <property type="match status" value="1"/>
</dbReference>
<evidence type="ECO:0000313" key="1">
    <source>
        <dbReference type="EMBL" id="SKB02733.1"/>
    </source>
</evidence>
<accession>A0A1T4YM16</accession>